<reference evidence="15" key="1">
    <citation type="submission" date="2023-09" db="EMBL/GenBank/DDBJ databases">
        <title>Undibacterium sp. 20NA77.5 isolated from freshwater.</title>
        <authorList>
            <person name="Le V."/>
            <person name="Ko S.-R."/>
            <person name="Ahn C.-Y."/>
            <person name="Oh H.-M."/>
        </authorList>
    </citation>
    <scope>NUCLEOTIDE SEQUENCE</scope>
    <source>
        <strain evidence="15">20NA77.5</strain>
    </source>
</reference>
<evidence type="ECO:0000256" key="9">
    <source>
        <dbReference type="ARBA" id="ARBA00022989"/>
    </source>
</evidence>
<evidence type="ECO:0000256" key="13">
    <source>
        <dbReference type="SAM" id="Phobius"/>
    </source>
</evidence>
<keyword evidence="10" id="KW-0482">Metalloprotease</keyword>
<dbReference type="Proteomes" id="UP001181355">
    <property type="component" value="Chromosome"/>
</dbReference>
<evidence type="ECO:0000313" key="15">
    <source>
        <dbReference type="EMBL" id="WMW80040.1"/>
    </source>
</evidence>
<dbReference type="CDD" id="cd06160">
    <property type="entry name" value="S2P-M50_like_2"/>
    <property type="match status" value="1"/>
</dbReference>
<dbReference type="EMBL" id="CP133720">
    <property type="protein sequence ID" value="WMW80040.1"/>
    <property type="molecule type" value="Genomic_DNA"/>
</dbReference>
<name>A0ABY9RHB6_9BURK</name>
<evidence type="ECO:0000256" key="5">
    <source>
        <dbReference type="ARBA" id="ARBA00022692"/>
    </source>
</evidence>
<keyword evidence="8" id="KW-0862">Zinc</keyword>
<feature type="transmembrane region" description="Helical" evidence="13">
    <location>
        <begin position="161"/>
        <end position="181"/>
    </location>
</feature>
<dbReference type="PANTHER" id="PTHR39188:SF3">
    <property type="entry name" value="STAGE IV SPORULATION PROTEIN FB"/>
    <property type="match status" value="1"/>
</dbReference>
<accession>A0ABY9RHB6</accession>
<gene>
    <name evidence="15" type="ORF">RF679_15510</name>
</gene>
<evidence type="ECO:0000256" key="6">
    <source>
        <dbReference type="ARBA" id="ARBA00022723"/>
    </source>
</evidence>
<evidence type="ECO:0000259" key="14">
    <source>
        <dbReference type="Pfam" id="PF02163"/>
    </source>
</evidence>
<comment type="subcellular location">
    <subcellularLocation>
        <location evidence="2">Membrane</location>
        <topology evidence="2">Multi-pass membrane protein</topology>
    </subcellularLocation>
</comment>
<evidence type="ECO:0000256" key="11">
    <source>
        <dbReference type="ARBA" id="ARBA00023136"/>
    </source>
</evidence>
<dbReference type="InterPro" id="IPR008915">
    <property type="entry name" value="Peptidase_M50"/>
</dbReference>
<comment type="similarity">
    <text evidence="3">Belongs to the peptidase M50B family.</text>
</comment>
<keyword evidence="4 15" id="KW-0645">Protease</keyword>
<evidence type="ECO:0000256" key="4">
    <source>
        <dbReference type="ARBA" id="ARBA00022670"/>
    </source>
</evidence>
<dbReference type="GO" id="GO:0006508">
    <property type="term" value="P:proteolysis"/>
    <property type="evidence" value="ECO:0007669"/>
    <property type="project" value="UniProtKB-KW"/>
</dbReference>
<keyword evidence="5 13" id="KW-0812">Transmembrane</keyword>
<proteinExistence type="inferred from homology"/>
<protein>
    <submittedName>
        <fullName evidence="15">Site-2 protease family protein</fullName>
    </submittedName>
</protein>
<feature type="transmembrane region" description="Helical" evidence="13">
    <location>
        <begin position="350"/>
        <end position="367"/>
    </location>
</feature>
<feature type="transmembrane region" description="Helical" evidence="13">
    <location>
        <begin position="311"/>
        <end position="329"/>
    </location>
</feature>
<keyword evidence="9 13" id="KW-1133">Transmembrane helix</keyword>
<dbReference type="RefSeq" id="WP_309481533.1">
    <property type="nucleotide sequence ID" value="NZ_CP133720.1"/>
</dbReference>
<feature type="region of interest" description="Disordered" evidence="12">
    <location>
        <begin position="106"/>
        <end position="127"/>
    </location>
</feature>
<evidence type="ECO:0000256" key="7">
    <source>
        <dbReference type="ARBA" id="ARBA00022801"/>
    </source>
</evidence>
<evidence type="ECO:0000256" key="1">
    <source>
        <dbReference type="ARBA" id="ARBA00001947"/>
    </source>
</evidence>
<keyword evidence="11 13" id="KW-0472">Membrane</keyword>
<feature type="transmembrane region" description="Helical" evidence="13">
    <location>
        <begin position="223"/>
        <end position="244"/>
    </location>
</feature>
<evidence type="ECO:0000256" key="10">
    <source>
        <dbReference type="ARBA" id="ARBA00023049"/>
    </source>
</evidence>
<organism evidence="15 16">
    <name type="scientific">Undibacterium cyanobacteriorum</name>
    <dbReference type="NCBI Taxonomy" id="3073561"/>
    <lineage>
        <taxon>Bacteria</taxon>
        <taxon>Pseudomonadati</taxon>
        <taxon>Pseudomonadota</taxon>
        <taxon>Betaproteobacteria</taxon>
        <taxon>Burkholderiales</taxon>
        <taxon>Oxalobacteraceae</taxon>
        <taxon>Undibacterium</taxon>
    </lineage>
</organism>
<keyword evidence="6" id="KW-0479">Metal-binding</keyword>
<evidence type="ECO:0000256" key="3">
    <source>
        <dbReference type="ARBA" id="ARBA00007931"/>
    </source>
</evidence>
<evidence type="ECO:0000313" key="16">
    <source>
        <dbReference type="Proteomes" id="UP001181355"/>
    </source>
</evidence>
<sequence>MELISTHCLGKPLRLRASMAGWQQLTWDRHIVGQRPASADNEGPFSYEFRVLPDHDPANHTSQEIDQTTAKPVEAITIRLEFHVQWQDFRVDYQLFQNDVEIERGQRTASDLQRETPTESLEQHAKETKSSGKSFALVALALKLLQSAKFVKFALAGLTLATYSAIFSFHFALALIACLVVHEYGHVRAMKYFGLKTKGFYLIPFFGGMAVTDEKLNTRWQDVVISIMGPTFGMLLSLALWVAYLFTDNTYLAALANFNAFLNLIQMIPVLPLDGGHVIKSIAFSASTRVATVLLSLASVLGIFVSYSIGYFFLAFILFIGTLDIVVEWRHRKHSLLLPLNRYGQIVSTIWYLATFAVLFFIMWHFAQSGDPLMSSPMAILRN</sequence>
<evidence type="ECO:0000256" key="12">
    <source>
        <dbReference type="SAM" id="MobiDB-lite"/>
    </source>
</evidence>
<keyword evidence="16" id="KW-1185">Reference proteome</keyword>
<comment type="cofactor">
    <cofactor evidence="1">
        <name>Zn(2+)</name>
        <dbReference type="ChEBI" id="CHEBI:29105"/>
    </cofactor>
</comment>
<feature type="domain" description="Peptidase M50" evidence="14">
    <location>
        <begin position="171"/>
        <end position="247"/>
    </location>
</feature>
<dbReference type="Pfam" id="PF02163">
    <property type="entry name" value="Peptidase_M50"/>
    <property type="match status" value="1"/>
</dbReference>
<evidence type="ECO:0000256" key="2">
    <source>
        <dbReference type="ARBA" id="ARBA00004141"/>
    </source>
</evidence>
<evidence type="ECO:0000256" key="8">
    <source>
        <dbReference type="ARBA" id="ARBA00022833"/>
    </source>
</evidence>
<keyword evidence="7" id="KW-0378">Hydrolase</keyword>
<dbReference type="PANTHER" id="PTHR39188">
    <property type="entry name" value="MEMBRANE-ASSOCIATED ZINC METALLOPROTEASE M50B"/>
    <property type="match status" value="1"/>
</dbReference>
<dbReference type="GO" id="GO:0008233">
    <property type="term" value="F:peptidase activity"/>
    <property type="evidence" value="ECO:0007669"/>
    <property type="project" value="UniProtKB-KW"/>
</dbReference>